<dbReference type="RefSeq" id="WP_289959239.1">
    <property type="nucleotide sequence ID" value="NZ_JAUEMJ010000008.1"/>
</dbReference>
<comment type="caution">
    <text evidence="1">The sequence shown here is derived from an EMBL/GenBank/DDBJ whole genome shotgun (WGS) entry which is preliminary data.</text>
</comment>
<protein>
    <submittedName>
        <fullName evidence="1">Uncharacterized protein</fullName>
    </submittedName>
</protein>
<evidence type="ECO:0000313" key="2">
    <source>
        <dbReference type="Proteomes" id="UP001171902"/>
    </source>
</evidence>
<organism evidence="1 2">
    <name type="scientific">Glycomyces tritici</name>
    <dbReference type="NCBI Taxonomy" id="2665176"/>
    <lineage>
        <taxon>Bacteria</taxon>
        <taxon>Bacillati</taxon>
        <taxon>Actinomycetota</taxon>
        <taxon>Actinomycetes</taxon>
        <taxon>Glycomycetales</taxon>
        <taxon>Glycomycetaceae</taxon>
        <taxon>Glycomyces</taxon>
    </lineage>
</organism>
<dbReference type="Proteomes" id="UP001171902">
    <property type="component" value="Unassembled WGS sequence"/>
</dbReference>
<proteinExistence type="predicted"/>
<gene>
    <name evidence="1" type="ORF">QWI33_22850</name>
</gene>
<accession>A0ABT7YVD7</accession>
<evidence type="ECO:0000313" key="1">
    <source>
        <dbReference type="EMBL" id="MDN3242579.1"/>
    </source>
</evidence>
<dbReference type="EMBL" id="JAUEMJ010000008">
    <property type="protein sequence ID" value="MDN3242579.1"/>
    <property type="molecule type" value="Genomic_DNA"/>
</dbReference>
<keyword evidence="2" id="KW-1185">Reference proteome</keyword>
<name>A0ABT7YVD7_9ACTN</name>
<reference evidence="1" key="1">
    <citation type="submission" date="2023-06" db="EMBL/GenBank/DDBJ databases">
        <title>Gycomyces niveus sp.nov., a novel actinomycete isolated from soil in Shouguang.</title>
        <authorList>
            <person name="Yang X."/>
            <person name="Zhao J."/>
        </authorList>
    </citation>
    <scope>NUCLEOTIDE SEQUENCE</scope>
    <source>
        <strain evidence="1">NEAU C2</strain>
    </source>
</reference>
<sequence length="123" mass="14098">MTAYTTQDQTQLLAVITPAEPTFAEQPQRAVVPPAQGLIGAFDYGHHRYLVYRQGDRNVWVYMHPWRREHARQPVGAVLDLVTPKQHAVFSQVESERELVFDPDWHEAVTVEEVAAAFWSDAR</sequence>